<dbReference type="EMBL" id="JYOV01000014">
    <property type="protein sequence ID" value="KJU92936.1"/>
    <property type="molecule type" value="Genomic_DNA"/>
</dbReference>
<proteinExistence type="predicted"/>
<protein>
    <submittedName>
        <fullName evidence="1">Uncharacterized protein</fullName>
    </submittedName>
</protein>
<name>A0A0F3HFH1_9STRE</name>
<organism evidence="1 2">
    <name type="scientific">Streptococcus infantis</name>
    <dbReference type="NCBI Taxonomy" id="68892"/>
    <lineage>
        <taxon>Bacteria</taxon>
        <taxon>Bacillati</taxon>
        <taxon>Bacillota</taxon>
        <taxon>Bacilli</taxon>
        <taxon>Lactobacillales</taxon>
        <taxon>Streptococcaceae</taxon>
        <taxon>Streptococcus</taxon>
    </lineage>
</organism>
<gene>
    <name evidence="1" type="ORF">TZ96_01276</name>
</gene>
<dbReference type="AlphaFoldDB" id="A0A0F3HFH1"/>
<dbReference type="PATRIC" id="fig|28037.218.peg.1233"/>
<evidence type="ECO:0000313" key="2">
    <source>
        <dbReference type="Proteomes" id="UP000033405"/>
    </source>
</evidence>
<reference evidence="1 2" key="1">
    <citation type="submission" date="2015-02" db="EMBL/GenBank/DDBJ databases">
        <title>Evolution of amylase-binding proteins of oral streptococcal species.</title>
        <authorList>
            <person name="Haase E.M."/>
        </authorList>
    </citation>
    <scope>NUCLEOTIDE SEQUENCE [LARGE SCALE GENOMIC DNA]</scope>
    <source>
        <strain evidence="1 2">UC6950A</strain>
    </source>
</reference>
<sequence length="90" mass="10151">MKHKLSRCLTFFLMFLLIGLSIVKLAKTVQADSVTGYNLDTKIIHERSGLELSDDVEVIAGERLIATYQLIFPDSQSISENDQLILDIPR</sequence>
<evidence type="ECO:0000313" key="1">
    <source>
        <dbReference type="EMBL" id="KJU92936.1"/>
    </source>
</evidence>
<dbReference type="Proteomes" id="UP000033405">
    <property type="component" value="Unassembled WGS sequence"/>
</dbReference>
<accession>A0A0F3HFH1</accession>
<comment type="caution">
    <text evidence="1">The sequence shown here is derived from an EMBL/GenBank/DDBJ whole genome shotgun (WGS) entry which is preliminary data.</text>
</comment>
<dbReference type="RefSeq" id="WP_052696565.1">
    <property type="nucleotide sequence ID" value="NZ_JYOV01000014.1"/>
</dbReference>